<proteinExistence type="inferred from homology"/>
<evidence type="ECO:0000256" key="10">
    <source>
        <dbReference type="ARBA" id="ARBA00022837"/>
    </source>
</evidence>
<dbReference type="PANTHER" id="PTHR43522:SF2">
    <property type="entry name" value="TRANSKETOLASE 1-RELATED"/>
    <property type="match status" value="1"/>
</dbReference>
<dbReference type="PANTHER" id="PTHR43522">
    <property type="entry name" value="TRANSKETOLASE"/>
    <property type="match status" value="1"/>
</dbReference>
<evidence type="ECO:0000256" key="14">
    <source>
        <dbReference type="NCBIfam" id="TIGR00232"/>
    </source>
</evidence>
<name>A0ABM5Y5U8_VIBHA</name>
<evidence type="ECO:0000256" key="12">
    <source>
        <dbReference type="ARBA" id="ARBA00023052"/>
    </source>
</evidence>
<comment type="function">
    <text evidence="4 15">Catalyzes the transfer of a two-carbon ketol group from a ketose donor to an aldose acceptor, via a covalent intermediate with the cofactor thiamine pyrophosphate.</text>
</comment>
<feature type="domain" description="Transketolase-like pyrimidine-binding" evidence="16">
    <location>
        <begin position="353"/>
        <end position="524"/>
    </location>
</feature>
<gene>
    <name evidence="17" type="primary">tkt</name>
    <name evidence="17" type="ORF">AL538_26145</name>
</gene>
<dbReference type="EMBL" id="CP014039">
    <property type="protein sequence ID" value="AMG01141.1"/>
    <property type="molecule type" value="Genomic_DNA"/>
</dbReference>
<dbReference type="SUPFAM" id="SSF52922">
    <property type="entry name" value="TK C-terminal domain-like"/>
    <property type="match status" value="1"/>
</dbReference>
<sequence>MDRKYLANAIRALSMDGVQQANSGHPGAPMGMADIAEVLWRSHLNHNPSNPEWADRDRFVLSNGHGSMLIYSLLHLAGYELSIDDLKNFRQLHSKTPGHPEYGYAPGIETTTGPLGQGITNAVGMAMAEKALAAQFNKEGHDIVDHFTYVFMGDGCLMEGISHEACSLAGTLGLGKLIAFWDDNGISIDGHVEGWFSDDTPKRFESYGWHVIPAVDGHDSEAINAAIIAAKADPRPTLICTKTIIGFGSPNKSGSHDCHGAPLGAEEIAATRKELGWEHGPFEIPQEVYAEWSAKEAGAAKEAAWDEKFAAYEAAYPELAAEFKRRVNGDLPAEWEAKANQIIADLQANPANIASRKASQNALEAFGQMLPEFMGGSADLAPSNLTMWSGSKSLEANDFSGNYIHYGVREFGMTAIMNGIALHGGFVPYGATFLMFMEYARNAMRMAALMKVQNIQVYTHDSIGLGEDGPTHQPVEQIASLRLTPNMSTWRPCDQVESAVAWKLAIERKDAPSALIFSRQNLAQQERTAEQVADIAKGAYILKDTDGKPELILIATGSEVELAVKAAEQLTAEGKKVRVVSMPSTDAFDKQDAAYRESVLPSDVTARIAVEAGIADFWYKYVGFDGRIIGMTTFGESAPADQLFEMFGFTVENVVNTAKELLA</sequence>
<dbReference type="InterPro" id="IPR049557">
    <property type="entry name" value="Transketolase_CS"/>
</dbReference>
<dbReference type="Proteomes" id="UP000067422">
    <property type="component" value="Chromosome 2"/>
</dbReference>
<dbReference type="Pfam" id="PF22613">
    <property type="entry name" value="Transketolase_C_1"/>
    <property type="match status" value="1"/>
</dbReference>
<dbReference type="CDD" id="cd02012">
    <property type="entry name" value="TPP_TK"/>
    <property type="match status" value="1"/>
</dbReference>
<dbReference type="RefSeq" id="WP_061066568.1">
    <property type="nucleotide sequence ID" value="NZ_CP014039.2"/>
</dbReference>
<evidence type="ECO:0000256" key="3">
    <source>
        <dbReference type="ARBA" id="ARBA00001941"/>
    </source>
</evidence>
<evidence type="ECO:0000256" key="6">
    <source>
        <dbReference type="ARBA" id="ARBA00011738"/>
    </source>
</evidence>
<dbReference type="NCBIfam" id="TIGR00232">
    <property type="entry name" value="tktlase_bact"/>
    <property type="match status" value="1"/>
</dbReference>
<dbReference type="InterPro" id="IPR029061">
    <property type="entry name" value="THDP-binding"/>
</dbReference>
<evidence type="ECO:0000256" key="4">
    <source>
        <dbReference type="ARBA" id="ARBA00002931"/>
    </source>
</evidence>
<dbReference type="Pfam" id="PF02779">
    <property type="entry name" value="Transket_pyr"/>
    <property type="match status" value="1"/>
</dbReference>
<comment type="cofactor">
    <cofactor evidence="2">
        <name>Mn(2+)</name>
        <dbReference type="ChEBI" id="CHEBI:29035"/>
    </cofactor>
</comment>
<comment type="catalytic activity">
    <reaction evidence="13 15">
        <text>D-sedoheptulose 7-phosphate + D-glyceraldehyde 3-phosphate = aldehydo-D-ribose 5-phosphate + D-xylulose 5-phosphate</text>
        <dbReference type="Rhea" id="RHEA:10508"/>
        <dbReference type="ChEBI" id="CHEBI:57483"/>
        <dbReference type="ChEBI" id="CHEBI:57737"/>
        <dbReference type="ChEBI" id="CHEBI:58273"/>
        <dbReference type="ChEBI" id="CHEBI:59776"/>
        <dbReference type="EC" id="2.2.1.1"/>
    </reaction>
</comment>
<comment type="subunit">
    <text evidence="6 15">Homodimer.</text>
</comment>
<dbReference type="SMART" id="SM00861">
    <property type="entry name" value="Transket_pyr"/>
    <property type="match status" value="1"/>
</dbReference>
<dbReference type="InterPro" id="IPR033247">
    <property type="entry name" value="Transketolase_fam"/>
</dbReference>
<keyword evidence="9 15" id="KW-0479">Metal-binding</keyword>
<evidence type="ECO:0000313" key="17">
    <source>
        <dbReference type="EMBL" id="AMG01141.1"/>
    </source>
</evidence>
<organism evidence="17 18">
    <name type="scientific">Vibrio harveyi</name>
    <name type="common">Beneckea harveyi</name>
    <dbReference type="NCBI Taxonomy" id="669"/>
    <lineage>
        <taxon>Bacteria</taxon>
        <taxon>Pseudomonadati</taxon>
        <taxon>Pseudomonadota</taxon>
        <taxon>Gammaproteobacteria</taxon>
        <taxon>Vibrionales</taxon>
        <taxon>Vibrionaceae</taxon>
        <taxon>Vibrio</taxon>
    </lineage>
</organism>
<dbReference type="SUPFAM" id="SSF52518">
    <property type="entry name" value="Thiamin diphosphate-binding fold (THDP-binding)"/>
    <property type="match status" value="2"/>
</dbReference>
<keyword evidence="8 15" id="KW-0808">Transferase</keyword>
<keyword evidence="18" id="KW-1185">Reference proteome</keyword>
<keyword evidence="10 15" id="KW-0106">Calcium</keyword>
<comment type="cofactor">
    <cofactor evidence="15">
        <name>thiamine diphosphate</name>
        <dbReference type="ChEBI" id="CHEBI:58937"/>
    </cofactor>
    <text evidence="15">Binds 1 thiamine pyrophosphate per subunit.</text>
</comment>
<evidence type="ECO:0000256" key="7">
    <source>
        <dbReference type="ARBA" id="ARBA00013152"/>
    </source>
</evidence>
<comment type="cofactor">
    <cofactor evidence="15">
        <name>Mg(2+)</name>
        <dbReference type="ChEBI" id="CHEBI:18420"/>
    </cofactor>
    <cofactor evidence="15">
        <name>Ca(2+)</name>
        <dbReference type="ChEBI" id="CHEBI:29108"/>
    </cofactor>
    <cofactor evidence="15">
        <name>Mn(2+)</name>
        <dbReference type="ChEBI" id="CHEBI:29035"/>
    </cofactor>
    <cofactor evidence="15">
        <name>Co(2+)</name>
        <dbReference type="ChEBI" id="CHEBI:48828"/>
    </cofactor>
    <text evidence="15">Binds 1 Mg(2+) ion per subunit. Can also utilize other divalent metal cations, such as Ca(2+), Mn(2+) and Co(2+).</text>
</comment>
<dbReference type="InterPro" id="IPR005475">
    <property type="entry name" value="Transketolase-like_Pyr-bd"/>
</dbReference>
<dbReference type="InterPro" id="IPR005478">
    <property type="entry name" value="Transketolase_bac-like"/>
</dbReference>
<comment type="similarity">
    <text evidence="5 15">Belongs to the transketolase family.</text>
</comment>
<evidence type="ECO:0000313" key="18">
    <source>
        <dbReference type="Proteomes" id="UP000067422"/>
    </source>
</evidence>
<reference evidence="17" key="1">
    <citation type="submission" date="2018-01" db="EMBL/GenBank/DDBJ databases">
        <title>FDA dAtabase for Regulatory Grade micrObial Sequences (FDA-ARGOS): Supporting development and validation of Infectious Disease Dx tests.</title>
        <authorList>
            <person name="Hoffmann M."/>
            <person name="Allard M."/>
            <person name="Evans P."/>
            <person name="Brown E."/>
            <person name="Tallon L."/>
            <person name="Sadzewicz L."/>
            <person name="Sengamalay N."/>
            <person name="Ott S."/>
            <person name="Godinez A."/>
            <person name="Nagaraj S."/>
            <person name="Vyas G."/>
            <person name="Aluvathingal J."/>
            <person name="Nadendla S."/>
            <person name="Geyer C."/>
            <person name="Sichtig H."/>
        </authorList>
    </citation>
    <scope>NUCLEOTIDE SEQUENCE</scope>
    <source>
        <strain evidence="17">FDAARGOS_107</strain>
    </source>
</reference>
<evidence type="ECO:0000256" key="9">
    <source>
        <dbReference type="ARBA" id="ARBA00022723"/>
    </source>
</evidence>
<comment type="cofactor">
    <cofactor evidence="1">
        <name>Ca(2+)</name>
        <dbReference type="ChEBI" id="CHEBI:29108"/>
    </cofactor>
</comment>
<dbReference type="EC" id="2.2.1.1" evidence="7 14"/>
<evidence type="ECO:0000256" key="8">
    <source>
        <dbReference type="ARBA" id="ARBA00022679"/>
    </source>
</evidence>
<dbReference type="Gene3D" id="3.40.50.920">
    <property type="match status" value="1"/>
</dbReference>
<evidence type="ECO:0000259" key="16">
    <source>
        <dbReference type="SMART" id="SM00861"/>
    </source>
</evidence>
<dbReference type="PROSITE" id="PS00801">
    <property type="entry name" value="TRANSKETOLASE_1"/>
    <property type="match status" value="1"/>
</dbReference>
<evidence type="ECO:0000256" key="5">
    <source>
        <dbReference type="ARBA" id="ARBA00007131"/>
    </source>
</evidence>
<accession>A0ABM5Y5U8</accession>
<keyword evidence="11 15" id="KW-0460">Magnesium</keyword>
<protein>
    <recommendedName>
        <fullName evidence="7 14">Transketolase</fullName>
        <ecNumber evidence="7 14">2.2.1.1</ecNumber>
    </recommendedName>
</protein>
<dbReference type="Pfam" id="PF00456">
    <property type="entry name" value="Transketolase_N"/>
    <property type="match status" value="1"/>
</dbReference>
<dbReference type="InterPro" id="IPR020826">
    <property type="entry name" value="Transketolase_BS"/>
</dbReference>
<evidence type="ECO:0000256" key="13">
    <source>
        <dbReference type="ARBA" id="ARBA00049473"/>
    </source>
</evidence>
<dbReference type="InterPro" id="IPR009014">
    <property type="entry name" value="Transketo_C/PFOR_II"/>
</dbReference>
<keyword evidence="12 15" id="KW-0786">Thiamine pyrophosphate</keyword>
<evidence type="ECO:0000256" key="11">
    <source>
        <dbReference type="ARBA" id="ARBA00022842"/>
    </source>
</evidence>
<dbReference type="InterPro" id="IPR055152">
    <property type="entry name" value="Transketolase-like_C_2"/>
</dbReference>
<dbReference type="PROSITE" id="PS00802">
    <property type="entry name" value="TRANSKETOLASE_2"/>
    <property type="match status" value="1"/>
</dbReference>
<dbReference type="CDD" id="cd07033">
    <property type="entry name" value="TPP_PYR_DXS_TK_like"/>
    <property type="match status" value="1"/>
</dbReference>
<dbReference type="InterPro" id="IPR005474">
    <property type="entry name" value="Transketolase_N"/>
</dbReference>
<evidence type="ECO:0000256" key="1">
    <source>
        <dbReference type="ARBA" id="ARBA00001913"/>
    </source>
</evidence>
<evidence type="ECO:0000256" key="2">
    <source>
        <dbReference type="ARBA" id="ARBA00001936"/>
    </source>
</evidence>
<dbReference type="Gene3D" id="3.40.50.970">
    <property type="match status" value="2"/>
</dbReference>
<comment type="cofactor">
    <cofactor evidence="3">
        <name>Co(2+)</name>
        <dbReference type="ChEBI" id="CHEBI:48828"/>
    </cofactor>
</comment>
<evidence type="ECO:0000256" key="15">
    <source>
        <dbReference type="RuleBase" id="RU004996"/>
    </source>
</evidence>